<dbReference type="Pfam" id="PF03556">
    <property type="entry name" value="Cullin_binding"/>
    <property type="match status" value="1"/>
</dbReference>
<evidence type="ECO:0000256" key="1">
    <source>
        <dbReference type="RuleBase" id="RU410713"/>
    </source>
</evidence>
<dbReference type="GO" id="GO:0000151">
    <property type="term" value="C:ubiquitin ligase complex"/>
    <property type="evidence" value="ECO:0007669"/>
    <property type="project" value="TreeGrafter"/>
</dbReference>
<name>A0A9P7DCH9_9AGAM</name>
<dbReference type="PANTHER" id="PTHR12281">
    <property type="entry name" value="RP42 RELATED"/>
    <property type="match status" value="1"/>
</dbReference>
<dbReference type="GO" id="GO:0045116">
    <property type="term" value="P:protein neddylation"/>
    <property type="evidence" value="ECO:0007669"/>
    <property type="project" value="TreeGrafter"/>
</dbReference>
<accession>A0A9P7DCH9</accession>
<protein>
    <recommendedName>
        <fullName evidence="1">Defective in cullin neddylation protein</fullName>
    </recommendedName>
</protein>
<dbReference type="InterPro" id="IPR042460">
    <property type="entry name" value="DCN1-like_PONY"/>
</dbReference>
<dbReference type="Gene3D" id="1.10.238.10">
    <property type="entry name" value="EF-hand"/>
    <property type="match status" value="1"/>
</dbReference>
<dbReference type="AlphaFoldDB" id="A0A9P7DCH9"/>
<dbReference type="OrthoDB" id="27198at2759"/>
<dbReference type="Proteomes" id="UP000719766">
    <property type="component" value="Unassembled WGS sequence"/>
</dbReference>
<reference evidence="3" key="1">
    <citation type="journal article" date="2020" name="New Phytol.">
        <title>Comparative genomics reveals dynamic genome evolution in host specialist ectomycorrhizal fungi.</title>
        <authorList>
            <person name="Lofgren L.A."/>
            <person name="Nguyen N.H."/>
            <person name="Vilgalys R."/>
            <person name="Ruytinx J."/>
            <person name="Liao H.L."/>
            <person name="Branco S."/>
            <person name="Kuo A."/>
            <person name="LaButti K."/>
            <person name="Lipzen A."/>
            <person name="Andreopoulos W."/>
            <person name="Pangilinan J."/>
            <person name="Riley R."/>
            <person name="Hundley H."/>
            <person name="Na H."/>
            <person name="Barry K."/>
            <person name="Grigoriev I.V."/>
            <person name="Stajich J.E."/>
            <person name="Kennedy P.G."/>
        </authorList>
    </citation>
    <scope>NUCLEOTIDE SEQUENCE</scope>
    <source>
        <strain evidence="3">S12</strain>
    </source>
</reference>
<evidence type="ECO:0000313" key="4">
    <source>
        <dbReference type="Proteomes" id="UP000719766"/>
    </source>
</evidence>
<gene>
    <name evidence="3" type="ORF">HD556DRAFT_1247029</name>
</gene>
<sequence>MLFYQTFAPSQAHREFPIDRAVGPRVIDLLRLRSPKDAKRYLDKHQRRLDAAIDAYYQEGGGRTTVASTSKLNALFEKYKGEPPLNTHVCTDPNGDEISIDGTIQLCQDLKVDPENVVLLAVAYELKSPRVGEWNKKGWVEGWSRLGCDTIDGMKDTLTRLRAKLGSDSNYFHKVYDHTFSFARTEGQRSLAIDTALAFWNLLLPTGLTGGALKHELTGEDIDMDGEGSFGWTDEHTQWWFQFLTEKGGKGVSKDTWMMLFDFIRAIDSQFLTHDAEAAWPSAIDDFVAWARATEKVPPPEAT</sequence>
<dbReference type="RefSeq" id="XP_041154625.1">
    <property type="nucleotide sequence ID" value="XM_041298656.1"/>
</dbReference>
<dbReference type="GeneID" id="64592420"/>
<evidence type="ECO:0000313" key="3">
    <source>
        <dbReference type="EMBL" id="KAG1787267.1"/>
    </source>
</evidence>
<keyword evidence="4" id="KW-1185">Reference proteome</keyword>
<comment type="caution">
    <text evidence="3">The sequence shown here is derived from an EMBL/GenBank/DDBJ whole genome shotgun (WGS) entry which is preliminary data.</text>
</comment>
<dbReference type="InterPro" id="IPR005176">
    <property type="entry name" value="PONY_dom"/>
</dbReference>
<dbReference type="GO" id="GO:0032182">
    <property type="term" value="F:ubiquitin-like protein binding"/>
    <property type="evidence" value="ECO:0007669"/>
    <property type="project" value="TreeGrafter"/>
</dbReference>
<dbReference type="PANTHER" id="PTHR12281:SF31">
    <property type="entry name" value="DCN1-LIKE PROTEIN 3"/>
    <property type="match status" value="1"/>
</dbReference>
<feature type="domain" description="DCUN1" evidence="2">
    <location>
        <begin position="67"/>
        <end position="292"/>
    </location>
</feature>
<dbReference type="EMBL" id="JABBWE010000081">
    <property type="protein sequence ID" value="KAG1787267.1"/>
    <property type="molecule type" value="Genomic_DNA"/>
</dbReference>
<organism evidence="3 4">
    <name type="scientific">Suillus plorans</name>
    <dbReference type="NCBI Taxonomy" id="116603"/>
    <lineage>
        <taxon>Eukaryota</taxon>
        <taxon>Fungi</taxon>
        <taxon>Dikarya</taxon>
        <taxon>Basidiomycota</taxon>
        <taxon>Agaricomycotina</taxon>
        <taxon>Agaricomycetes</taxon>
        <taxon>Agaricomycetidae</taxon>
        <taxon>Boletales</taxon>
        <taxon>Suillineae</taxon>
        <taxon>Suillaceae</taxon>
        <taxon>Suillus</taxon>
    </lineage>
</organism>
<dbReference type="GO" id="GO:0097602">
    <property type="term" value="F:cullin family protein binding"/>
    <property type="evidence" value="ECO:0007669"/>
    <property type="project" value="TreeGrafter"/>
</dbReference>
<dbReference type="Gene3D" id="1.10.238.200">
    <property type="entry name" value="Cullin, PONY binding domain"/>
    <property type="match status" value="1"/>
</dbReference>
<evidence type="ECO:0000259" key="2">
    <source>
        <dbReference type="PROSITE" id="PS51229"/>
    </source>
</evidence>
<dbReference type="GO" id="GO:0031624">
    <property type="term" value="F:ubiquitin conjugating enzyme binding"/>
    <property type="evidence" value="ECO:0007669"/>
    <property type="project" value="TreeGrafter"/>
</dbReference>
<comment type="function">
    <text evidence="1">Neddylation of cullins play an essential role in the regulation of SCF-type complexes activity.</text>
</comment>
<proteinExistence type="predicted"/>
<dbReference type="InterPro" id="IPR014764">
    <property type="entry name" value="DCN-prot"/>
</dbReference>
<dbReference type="PROSITE" id="PS51229">
    <property type="entry name" value="DCUN1"/>
    <property type="match status" value="1"/>
</dbReference>